<reference evidence="1 2" key="1">
    <citation type="journal article" date="2010" name="PLoS Genet.">
        <title>De novo assembly of a 40 Mb eukaryotic genome from short sequence reads: Sordaria macrospora, a model organism for fungal morphogenesis.</title>
        <authorList>
            <person name="Nowrousian M."/>
            <person name="Stajich J."/>
            <person name="Chu M."/>
            <person name="Engh I."/>
            <person name="Espagne E."/>
            <person name="Halliday K."/>
            <person name="Kamerewerd J."/>
            <person name="Kempken F."/>
            <person name="Knab B."/>
            <person name="Kuo H.C."/>
            <person name="Osiewacz H.D."/>
            <person name="Poeggeler S."/>
            <person name="Read N."/>
            <person name="Seiler S."/>
            <person name="Smith K."/>
            <person name="Zickler D."/>
            <person name="Kueck U."/>
            <person name="Freitag M."/>
        </authorList>
    </citation>
    <scope>NUCLEOTIDE SEQUENCE [LARGE SCALE GENOMIC DNA]</scope>
    <source>
        <strain evidence="2">ATCC MYA-333 / DSM 997 / K(L3346) / K-hell</strain>
        <tissue evidence="1">Mycelium</tissue>
    </source>
</reference>
<evidence type="ECO:0000313" key="1">
    <source>
        <dbReference type="EMBL" id="CCC09619.1"/>
    </source>
</evidence>
<dbReference type="InParanoid" id="F7VVS8"/>
<accession>F7VVS8</accession>
<gene>
    <name evidence="1" type="ORF">SMAC_12824</name>
</gene>
<dbReference type="EMBL" id="CABT02000009">
    <property type="protein sequence ID" value="CCC09619.1"/>
    <property type="molecule type" value="Genomic_DNA"/>
</dbReference>
<comment type="caution">
    <text evidence="1">The sequence shown here is derived from an EMBL/GenBank/DDBJ whole genome shotgun (WGS) entry which is preliminary data.</text>
</comment>
<proteinExistence type="predicted"/>
<protein>
    <submittedName>
        <fullName evidence="1">WGS project CABT00000000 data, contig 2.9</fullName>
    </submittedName>
</protein>
<dbReference type="HOGENOM" id="CLU_3242438_0_0_1"/>
<keyword evidence="2" id="KW-1185">Reference proteome</keyword>
<name>F7VVS8_SORMK</name>
<evidence type="ECO:0000313" key="2">
    <source>
        <dbReference type="Proteomes" id="UP000001881"/>
    </source>
</evidence>
<dbReference type="Proteomes" id="UP000001881">
    <property type="component" value="Unassembled WGS sequence"/>
</dbReference>
<sequence length="43" mass="4319">MVGPGATETVIDLDEGVENRNGTLICRGGMGSGIGPGPLPHSR</sequence>
<dbReference type="VEuPathDB" id="FungiDB:SMAC_12824"/>
<dbReference type="AlphaFoldDB" id="F7VVS8"/>
<organism evidence="1 2">
    <name type="scientific">Sordaria macrospora (strain ATCC MYA-333 / DSM 997 / K(L3346) / K-hell)</name>
    <dbReference type="NCBI Taxonomy" id="771870"/>
    <lineage>
        <taxon>Eukaryota</taxon>
        <taxon>Fungi</taxon>
        <taxon>Dikarya</taxon>
        <taxon>Ascomycota</taxon>
        <taxon>Pezizomycotina</taxon>
        <taxon>Sordariomycetes</taxon>
        <taxon>Sordariomycetidae</taxon>
        <taxon>Sordariales</taxon>
        <taxon>Sordariaceae</taxon>
        <taxon>Sordaria</taxon>
    </lineage>
</organism>